<dbReference type="InterPro" id="IPR025391">
    <property type="entry name" value="DUF4123"/>
</dbReference>
<keyword evidence="3" id="KW-1185">Reference proteome</keyword>
<feature type="domain" description="DUF4123" evidence="1">
    <location>
        <begin position="28"/>
        <end position="142"/>
    </location>
</feature>
<dbReference type="Pfam" id="PF13503">
    <property type="entry name" value="DUF4123"/>
    <property type="match status" value="1"/>
</dbReference>
<gene>
    <name evidence="2" type="ORF">SAMN05216177_11282</name>
</gene>
<evidence type="ECO:0000313" key="3">
    <source>
        <dbReference type="Proteomes" id="UP000182025"/>
    </source>
</evidence>
<proteinExistence type="predicted"/>
<dbReference type="Proteomes" id="UP000182025">
    <property type="component" value="Unassembled WGS sequence"/>
</dbReference>
<evidence type="ECO:0000313" key="2">
    <source>
        <dbReference type="EMBL" id="SFQ37836.1"/>
    </source>
</evidence>
<protein>
    <recommendedName>
        <fullName evidence="1">DUF4123 domain-containing protein</fullName>
    </recommendedName>
</protein>
<dbReference type="RefSeq" id="WP_074918410.1">
    <property type="nucleotide sequence ID" value="NZ_FOXK01000012.1"/>
</dbReference>
<name>A0A1I5Y0Z6_9GAMM</name>
<evidence type="ECO:0000259" key="1">
    <source>
        <dbReference type="Pfam" id="PF13503"/>
    </source>
</evidence>
<organism evidence="2 3">
    <name type="scientific">Ectopseudomonas toyotomiensis</name>
    <dbReference type="NCBI Taxonomy" id="554344"/>
    <lineage>
        <taxon>Bacteria</taxon>
        <taxon>Pseudomonadati</taxon>
        <taxon>Pseudomonadota</taxon>
        <taxon>Gammaproteobacteria</taxon>
        <taxon>Pseudomonadales</taxon>
        <taxon>Pseudomonadaceae</taxon>
        <taxon>Ectopseudomonas</taxon>
    </lineage>
</organism>
<dbReference type="OrthoDB" id="7014625at2"/>
<dbReference type="EMBL" id="FOXK01000012">
    <property type="protein sequence ID" value="SFQ37836.1"/>
    <property type="molecule type" value="Genomic_DNA"/>
</dbReference>
<dbReference type="AlphaFoldDB" id="A0A1I5Y0Z6"/>
<sequence length="278" mass="31183">MHEGLNNFIAKLEQSIPTLPADQPTWHFIIDQQTVPDAQAKVFAIDEPAEQILLFQRTDFHHLADQGPLWFSAEAGSALQQLGELLCQQQCAGIALCAADRDAAIAHACWLLTVNDGSGGQSLINYYRPDIWAAMALTSSEQLFAPWSAVYSPAPHALGARPQHWIGWHAPLDYSPNTVQKHYSLTASTQLTQRTLRWVYWIDRHYTKFNAPHGQQLPAIVDNLELLVDHGISEGRWLVRLADLVSRTRLEEQEPVMAILRGKADPFIKVDQILAQNL</sequence>
<accession>A0A1I5Y0Z6</accession>
<reference evidence="3" key="1">
    <citation type="submission" date="2016-10" db="EMBL/GenBank/DDBJ databases">
        <authorList>
            <person name="Varghese N."/>
            <person name="Submissions S."/>
        </authorList>
    </citation>
    <scope>NUCLEOTIDE SEQUENCE [LARGE SCALE GENOMIC DNA]</scope>
    <source>
        <strain evidence="3">JCM 15604</strain>
    </source>
</reference>